<evidence type="ECO:0000259" key="9">
    <source>
        <dbReference type="PROSITE" id="PS50164"/>
    </source>
</evidence>
<dbReference type="HAMAP" id="MF_03100">
    <property type="entry name" value="Endonuc_su_Slx1"/>
    <property type="match status" value="1"/>
</dbReference>
<dbReference type="EMBL" id="MCFD01000006">
    <property type="protein sequence ID" value="ORX70031.1"/>
    <property type="molecule type" value="Genomic_DNA"/>
</dbReference>
<proteinExistence type="inferred from homology"/>
<dbReference type="PANTHER" id="PTHR20208:SF10">
    <property type="entry name" value="STRUCTURE-SPECIFIC ENDONUCLEASE SUBUNIT SLX1"/>
    <property type="match status" value="1"/>
</dbReference>
<keyword evidence="11" id="KW-1185">Reference proteome</keyword>
<keyword evidence="2 8" id="KW-0255">Endonuclease</keyword>
<feature type="domain" description="GIY-YIG" evidence="9">
    <location>
        <begin position="9"/>
        <end position="91"/>
    </location>
</feature>
<dbReference type="SUPFAM" id="SSF82771">
    <property type="entry name" value="GIY-YIG endonuclease"/>
    <property type="match status" value="1"/>
</dbReference>
<keyword evidence="6 8" id="KW-0234">DNA repair</keyword>
<dbReference type="STRING" id="61395.A0A1Y1W930"/>
<comment type="cofactor">
    <cofactor evidence="8">
        <name>a divalent metal cation</name>
        <dbReference type="ChEBI" id="CHEBI:60240"/>
    </cofactor>
</comment>
<name>A0A1Y1W930_9FUNG</name>
<dbReference type="InterPro" id="IPR050381">
    <property type="entry name" value="SLX1_endonuclease"/>
</dbReference>
<evidence type="ECO:0000313" key="11">
    <source>
        <dbReference type="Proteomes" id="UP000193922"/>
    </source>
</evidence>
<evidence type="ECO:0000256" key="6">
    <source>
        <dbReference type="ARBA" id="ARBA00023204"/>
    </source>
</evidence>
<keyword evidence="5 8" id="KW-0233">DNA recombination</keyword>
<dbReference type="Gene3D" id="3.40.1440.10">
    <property type="entry name" value="GIY-YIG endonuclease"/>
    <property type="match status" value="1"/>
</dbReference>
<dbReference type="GO" id="GO:0008821">
    <property type="term" value="F:crossover junction DNA endonuclease activity"/>
    <property type="evidence" value="ECO:0007669"/>
    <property type="project" value="TreeGrafter"/>
</dbReference>
<keyword evidence="1 8" id="KW-0540">Nuclease</keyword>
<keyword evidence="3 8" id="KW-0227">DNA damage</keyword>
<evidence type="ECO:0000256" key="1">
    <source>
        <dbReference type="ARBA" id="ARBA00022722"/>
    </source>
</evidence>
<organism evidence="10 11">
    <name type="scientific">Linderina pennispora</name>
    <dbReference type="NCBI Taxonomy" id="61395"/>
    <lineage>
        <taxon>Eukaryota</taxon>
        <taxon>Fungi</taxon>
        <taxon>Fungi incertae sedis</taxon>
        <taxon>Zoopagomycota</taxon>
        <taxon>Kickxellomycotina</taxon>
        <taxon>Kickxellomycetes</taxon>
        <taxon>Kickxellales</taxon>
        <taxon>Kickxellaceae</taxon>
        <taxon>Linderina</taxon>
    </lineage>
</organism>
<comment type="function">
    <text evidence="8">Catalytic subunit of the SLX1-SLX4 structure-specific endonuclease that resolves DNA secondary structures generated during DNA repair and recombination. Has endonuclease activity towards branched DNA substrates, introducing single-strand cuts in duplex DNA close to junctions with ss-DNA.</text>
</comment>
<dbReference type="InterPro" id="IPR048749">
    <property type="entry name" value="SLX1_C"/>
</dbReference>
<dbReference type="Gene3D" id="3.30.40.10">
    <property type="entry name" value="Zinc/RING finger domain, C3HC4 (zinc finger)"/>
    <property type="match status" value="1"/>
</dbReference>
<dbReference type="InterPro" id="IPR027520">
    <property type="entry name" value="Slx1"/>
</dbReference>
<evidence type="ECO:0000313" key="10">
    <source>
        <dbReference type="EMBL" id="ORX70031.1"/>
    </source>
</evidence>
<dbReference type="InterPro" id="IPR000305">
    <property type="entry name" value="GIY-YIG_endonuc"/>
</dbReference>
<comment type="similarity">
    <text evidence="8">Belongs to the SLX1 family.</text>
</comment>
<evidence type="ECO:0000256" key="7">
    <source>
        <dbReference type="ARBA" id="ARBA00023242"/>
    </source>
</evidence>
<comment type="caution">
    <text evidence="10">The sequence shown here is derived from an EMBL/GenBank/DDBJ whole genome shotgun (WGS) entry which is preliminary data.</text>
</comment>
<dbReference type="InterPro" id="IPR035901">
    <property type="entry name" value="GIY-YIG_endonuc_sf"/>
</dbReference>
<dbReference type="AlphaFoldDB" id="A0A1Y1W930"/>
<comment type="caution">
    <text evidence="8">Lacks conserved residue(s) required for the propagation of feature annotation.</text>
</comment>
<dbReference type="Pfam" id="PF01541">
    <property type="entry name" value="GIY-YIG"/>
    <property type="match status" value="1"/>
</dbReference>
<dbReference type="Pfam" id="PF21202">
    <property type="entry name" value="SLX1_C"/>
    <property type="match status" value="1"/>
</dbReference>
<dbReference type="GO" id="GO:0000724">
    <property type="term" value="P:double-strand break repair via homologous recombination"/>
    <property type="evidence" value="ECO:0007669"/>
    <property type="project" value="TreeGrafter"/>
</dbReference>
<evidence type="ECO:0000256" key="2">
    <source>
        <dbReference type="ARBA" id="ARBA00022759"/>
    </source>
</evidence>
<protein>
    <recommendedName>
        <fullName evidence="9">GIY-YIG domain-containing protein</fullName>
    </recommendedName>
</protein>
<dbReference type="GO" id="GO:0017108">
    <property type="term" value="F:5'-flap endonuclease activity"/>
    <property type="evidence" value="ECO:0007669"/>
    <property type="project" value="InterPro"/>
</dbReference>
<comment type="subunit">
    <text evidence="8">Forms a heterodimer with SLX4.</text>
</comment>
<dbReference type="CDD" id="cd10455">
    <property type="entry name" value="GIY-YIG_SLX1"/>
    <property type="match status" value="1"/>
</dbReference>
<dbReference type="GeneID" id="63807990"/>
<comment type="subcellular location">
    <subcellularLocation>
        <location evidence="8">Nucleus</location>
    </subcellularLocation>
</comment>
<sequence>MQDIDTHCTFYCCYLLRSLKPGSRNYAYVGSTPDPVRRLRQHNGEVTAGAMSTRNRRPWEMVLIVHGFASKSAALQLEWAWQHPDRSRHATMDAIPDTLRRVVYGRAQNTLDTKLTTLCALLAIAPFRFWPLKVVCPSADLHTDLLSRMPSTLPGHISVDFADIPLTFEQCQQPGTYLGAPAPGELCAACNHRLTESRPWGACRACGAAWHLVCVARNDVTSSDDHLVPGTGRCCKCCETFAWGQAVSAFMSSK</sequence>
<dbReference type="Proteomes" id="UP000193922">
    <property type="component" value="Unassembled WGS sequence"/>
</dbReference>
<evidence type="ECO:0000256" key="4">
    <source>
        <dbReference type="ARBA" id="ARBA00022801"/>
    </source>
</evidence>
<dbReference type="InterPro" id="IPR013083">
    <property type="entry name" value="Znf_RING/FYVE/PHD"/>
</dbReference>
<dbReference type="GO" id="GO:0033557">
    <property type="term" value="C:Slx1-Slx4 complex"/>
    <property type="evidence" value="ECO:0007669"/>
    <property type="project" value="UniProtKB-UniRule"/>
</dbReference>
<accession>A0A1Y1W930</accession>
<evidence type="ECO:0000256" key="5">
    <source>
        <dbReference type="ARBA" id="ARBA00023172"/>
    </source>
</evidence>
<keyword evidence="4 8" id="KW-0378">Hydrolase</keyword>
<reference evidence="10 11" key="1">
    <citation type="submission" date="2016-07" db="EMBL/GenBank/DDBJ databases">
        <title>Pervasive Adenine N6-methylation of Active Genes in Fungi.</title>
        <authorList>
            <consortium name="DOE Joint Genome Institute"/>
            <person name="Mondo S.J."/>
            <person name="Dannebaum R.O."/>
            <person name="Kuo R.C."/>
            <person name="Labutti K."/>
            <person name="Haridas S."/>
            <person name="Kuo A."/>
            <person name="Salamov A."/>
            <person name="Ahrendt S.R."/>
            <person name="Lipzen A."/>
            <person name="Sullivan W."/>
            <person name="Andreopoulos W.B."/>
            <person name="Clum A."/>
            <person name="Lindquist E."/>
            <person name="Daum C."/>
            <person name="Ramamoorthy G.K."/>
            <person name="Gryganskyi A."/>
            <person name="Culley D."/>
            <person name="Magnuson J.K."/>
            <person name="James T.Y."/>
            <person name="O'Malley M.A."/>
            <person name="Stajich J.E."/>
            <person name="Spatafora J.W."/>
            <person name="Visel A."/>
            <person name="Grigoriev I.V."/>
        </authorList>
    </citation>
    <scope>NUCLEOTIDE SEQUENCE [LARGE SCALE GENOMIC DNA]</scope>
    <source>
        <strain evidence="10 11">ATCC 12442</strain>
    </source>
</reference>
<dbReference type="OrthoDB" id="24645at2759"/>
<evidence type="ECO:0000256" key="3">
    <source>
        <dbReference type="ARBA" id="ARBA00022763"/>
    </source>
</evidence>
<dbReference type="PROSITE" id="PS50164">
    <property type="entry name" value="GIY_YIG"/>
    <property type="match status" value="1"/>
</dbReference>
<evidence type="ECO:0000256" key="8">
    <source>
        <dbReference type="HAMAP-Rule" id="MF_03100"/>
    </source>
</evidence>
<dbReference type="PANTHER" id="PTHR20208">
    <property type="entry name" value="STRUCTURE-SPECIFIC ENDONUCLEASE SUBUNIT SLX1"/>
    <property type="match status" value="1"/>
</dbReference>
<keyword evidence="7 8" id="KW-0539">Nucleus</keyword>
<gene>
    <name evidence="10" type="ORF">DL89DRAFT_322471</name>
</gene>
<dbReference type="RefSeq" id="XP_040743669.1">
    <property type="nucleotide sequence ID" value="XM_040891342.1"/>
</dbReference>